<evidence type="ECO:0000259" key="5">
    <source>
        <dbReference type="Pfam" id="PF02737"/>
    </source>
</evidence>
<evidence type="ECO:0000313" key="6">
    <source>
        <dbReference type="EMBL" id="GHA71805.1"/>
    </source>
</evidence>
<dbReference type="NCBIfam" id="NF006143">
    <property type="entry name" value="PRK08293.1"/>
    <property type="match status" value="1"/>
</dbReference>
<comment type="similarity">
    <text evidence="2">Belongs to the 3-hydroxyacyl-CoA dehydrogenase family.</text>
</comment>
<protein>
    <submittedName>
        <fullName evidence="6">3-hydroxybutyryl-CoA dehydrogenase</fullName>
    </submittedName>
</protein>
<evidence type="ECO:0000256" key="2">
    <source>
        <dbReference type="ARBA" id="ARBA00009463"/>
    </source>
</evidence>
<reference evidence="7" key="1">
    <citation type="journal article" date="2019" name="Int. J. Syst. Evol. Microbiol.">
        <title>The Global Catalogue of Microorganisms (GCM) 10K type strain sequencing project: providing services to taxonomists for standard genome sequencing and annotation.</title>
        <authorList>
            <consortium name="The Broad Institute Genomics Platform"/>
            <consortium name="The Broad Institute Genome Sequencing Center for Infectious Disease"/>
            <person name="Wu L."/>
            <person name="Ma J."/>
        </authorList>
    </citation>
    <scope>NUCLEOTIDE SEQUENCE [LARGE SCALE GENOMIC DNA]</scope>
    <source>
        <strain evidence="7">JCM 4733</strain>
    </source>
</reference>
<dbReference type="InterPro" id="IPR008927">
    <property type="entry name" value="6-PGluconate_DH-like_C_sf"/>
</dbReference>
<dbReference type="InterPro" id="IPR013328">
    <property type="entry name" value="6PGD_dom2"/>
</dbReference>
<dbReference type="InterPro" id="IPR006108">
    <property type="entry name" value="3HC_DH_C"/>
</dbReference>
<keyword evidence="3" id="KW-0560">Oxidoreductase</keyword>
<evidence type="ECO:0000256" key="3">
    <source>
        <dbReference type="ARBA" id="ARBA00023002"/>
    </source>
</evidence>
<dbReference type="InterPro" id="IPR022694">
    <property type="entry name" value="3-OHacyl-CoA_DH"/>
</dbReference>
<dbReference type="SUPFAM" id="SSF51735">
    <property type="entry name" value="NAD(P)-binding Rossmann-fold domains"/>
    <property type="match status" value="1"/>
</dbReference>
<dbReference type="Pfam" id="PF00725">
    <property type="entry name" value="3HCDH"/>
    <property type="match status" value="1"/>
</dbReference>
<dbReference type="PIRSF" id="PIRSF000105">
    <property type="entry name" value="HCDH"/>
    <property type="match status" value="1"/>
</dbReference>
<dbReference type="Gene3D" id="3.40.50.720">
    <property type="entry name" value="NAD(P)-binding Rossmann-like Domain"/>
    <property type="match status" value="1"/>
</dbReference>
<proteinExistence type="inferred from homology"/>
<evidence type="ECO:0000256" key="1">
    <source>
        <dbReference type="ARBA" id="ARBA00005086"/>
    </source>
</evidence>
<dbReference type="Pfam" id="PF02737">
    <property type="entry name" value="3HCDH_N"/>
    <property type="match status" value="1"/>
</dbReference>
<name>A0ABQ3DCN4_9ACTN</name>
<dbReference type="Gene3D" id="1.10.1040.10">
    <property type="entry name" value="N-(1-d-carboxylethyl)-l-norvaline Dehydrogenase, domain 2"/>
    <property type="match status" value="1"/>
</dbReference>
<dbReference type="InterPro" id="IPR036291">
    <property type="entry name" value="NAD(P)-bd_dom_sf"/>
</dbReference>
<sequence>MADFSRIAVLGVGVLGSQIAYHTAFSGYDVVAYDVDDEAVERARTRLGRLAERYEREVENAGAGARGVVERIKLTSDVAQAVSSADLVIEAAPERLSVKRRLFAAAGKAAPPHTVFATNTSAIPPSALMDSTGRPDRFLALHFSNLVWRHNIAEVMGTPRTAPDVYASVVGFAASIGMVPIEVKKERPGYVLNSLLIPMLKAAGELLTDDIADPTAIDDVWRIGTGAAYGPCEMLDIIGLTTAHHIASHGDAKQRKFAKLIKEHYLDKGRTGVETGQGFYTYPR</sequence>
<dbReference type="PANTHER" id="PTHR48075:SF5">
    <property type="entry name" value="3-HYDROXYBUTYRYL-COA DEHYDROGENASE"/>
    <property type="match status" value="1"/>
</dbReference>
<dbReference type="PANTHER" id="PTHR48075">
    <property type="entry name" value="3-HYDROXYACYL-COA DEHYDROGENASE FAMILY PROTEIN"/>
    <property type="match status" value="1"/>
</dbReference>
<keyword evidence="7" id="KW-1185">Reference proteome</keyword>
<gene>
    <name evidence="6" type="ORF">GCM10010345_88570</name>
</gene>
<dbReference type="RefSeq" id="WP_189894857.1">
    <property type="nucleotide sequence ID" value="NZ_BMVN01000082.1"/>
</dbReference>
<evidence type="ECO:0000259" key="4">
    <source>
        <dbReference type="Pfam" id="PF00725"/>
    </source>
</evidence>
<accession>A0ABQ3DCN4</accession>
<dbReference type="SUPFAM" id="SSF48179">
    <property type="entry name" value="6-phosphogluconate dehydrogenase C-terminal domain-like"/>
    <property type="match status" value="1"/>
</dbReference>
<dbReference type="InterPro" id="IPR006176">
    <property type="entry name" value="3-OHacyl-CoA_DH_NAD-bd"/>
</dbReference>
<comment type="pathway">
    <text evidence="1">Lipid metabolism; butanoate metabolism.</text>
</comment>
<evidence type="ECO:0000313" key="7">
    <source>
        <dbReference type="Proteomes" id="UP000653644"/>
    </source>
</evidence>
<dbReference type="Proteomes" id="UP000653644">
    <property type="component" value="Unassembled WGS sequence"/>
</dbReference>
<dbReference type="EMBL" id="BMVN01000082">
    <property type="protein sequence ID" value="GHA71805.1"/>
    <property type="molecule type" value="Genomic_DNA"/>
</dbReference>
<organism evidence="6 7">
    <name type="scientific">Streptomyces canarius</name>
    <dbReference type="NCBI Taxonomy" id="285453"/>
    <lineage>
        <taxon>Bacteria</taxon>
        <taxon>Bacillati</taxon>
        <taxon>Actinomycetota</taxon>
        <taxon>Actinomycetes</taxon>
        <taxon>Kitasatosporales</taxon>
        <taxon>Streptomycetaceae</taxon>
        <taxon>Streptomyces</taxon>
    </lineage>
</organism>
<feature type="domain" description="3-hydroxyacyl-CoA dehydrogenase NAD binding" evidence="5">
    <location>
        <begin position="7"/>
        <end position="184"/>
    </location>
</feature>
<comment type="caution">
    <text evidence="6">The sequence shown here is derived from an EMBL/GenBank/DDBJ whole genome shotgun (WGS) entry which is preliminary data.</text>
</comment>
<feature type="domain" description="3-hydroxyacyl-CoA dehydrogenase C-terminal" evidence="4">
    <location>
        <begin position="189"/>
        <end position="282"/>
    </location>
</feature>